<accession>A0A2I0T8B6</accession>
<feature type="compositionally biased region" description="Polar residues" evidence="1">
    <location>
        <begin position="337"/>
        <end position="350"/>
    </location>
</feature>
<dbReference type="InterPro" id="IPR037213">
    <property type="entry name" value="Run_dom_sf"/>
</dbReference>
<feature type="compositionally biased region" description="Polar residues" evidence="1">
    <location>
        <begin position="150"/>
        <end position="169"/>
    </location>
</feature>
<evidence type="ECO:0000256" key="1">
    <source>
        <dbReference type="SAM" id="MobiDB-lite"/>
    </source>
</evidence>
<proteinExistence type="predicted"/>
<reference evidence="4" key="2">
    <citation type="submission" date="2017-12" db="EMBL/GenBank/DDBJ databases">
        <title>Genome sequence of the Bar-tailed Godwit (Limosa lapponica baueri).</title>
        <authorList>
            <person name="Lima N.C.B."/>
            <person name="Parody-Merino A.M."/>
            <person name="Battley P.F."/>
            <person name="Fidler A.E."/>
            <person name="Prosdocimi F."/>
        </authorList>
    </citation>
    <scope>NUCLEOTIDE SEQUENCE [LARGE SCALE GENOMIC DNA]</scope>
</reference>
<dbReference type="PANTHER" id="PTHR15591:SF11">
    <property type="entry name" value="AP-4 COMPLEX ACCESSORY SUBUNIT RUSC1"/>
    <property type="match status" value="1"/>
</dbReference>
<evidence type="ECO:0000313" key="3">
    <source>
        <dbReference type="EMBL" id="PKU30045.1"/>
    </source>
</evidence>
<organism evidence="3 4">
    <name type="scientific">Limosa lapponica baueri</name>
    <dbReference type="NCBI Taxonomy" id="1758121"/>
    <lineage>
        <taxon>Eukaryota</taxon>
        <taxon>Metazoa</taxon>
        <taxon>Chordata</taxon>
        <taxon>Craniata</taxon>
        <taxon>Vertebrata</taxon>
        <taxon>Euteleostomi</taxon>
        <taxon>Archelosauria</taxon>
        <taxon>Archosauria</taxon>
        <taxon>Dinosauria</taxon>
        <taxon>Saurischia</taxon>
        <taxon>Theropoda</taxon>
        <taxon>Coelurosauria</taxon>
        <taxon>Aves</taxon>
        <taxon>Neognathae</taxon>
        <taxon>Neoaves</taxon>
        <taxon>Charadriiformes</taxon>
        <taxon>Scolopacidae</taxon>
        <taxon>Limosa</taxon>
    </lineage>
</organism>
<dbReference type="SMART" id="SM00593">
    <property type="entry name" value="RUN"/>
    <property type="match status" value="1"/>
</dbReference>
<dbReference type="PANTHER" id="PTHR15591">
    <property type="entry name" value="RUN AND SH3 DOMAIN CONTAINING"/>
    <property type="match status" value="1"/>
</dbReference>
<evidence type="ECO:0000259" key="2">
    <source>
        <dbReference type="SMART" id="SM00593"/>
    </source>
</evidence>
<feature type="region of interest" description="Disordered" evidence="1">
    <location>
        <begin position="142"/>
        <end position="181"/>
    </location>
</feature>
<feature type="domain" description="RUN" evidence="2">
    <location>
        <begin position="249"/>
        <end position="308"/>
    </location>
</feature>
<feature type="region of interest" description="Disordered" evidence="1">
    <location>
        <begin position="501"/>
        <end position="612"/>
    </location>
</feature>
<dbReference type="GO" id="GO:0031410">
    <property type="term" value="C:cytoplasmic vesicle"/>
    <property type="evidence" value="ECO:0007669"/>
    <property type="project" value="TreeGrafter"/>
</dbReference>
<feature type="compositionally biased region" description="Low complexity" evidence="1">
    <location>
        <begin position="583"/>
        <end position="612"/>
    </location>
</feature>
<dbReference type="Gene3D" id="1.20.58.900">
    <property type="match status" value="1"/>
</dbReference>
<evidence type="ECO:0000313" key="4">
    <source>
        <dbReference type="Proteomes" id="UP000233556"/>
    </source>
</evidence>
<reference evidence="4" key="1">
    <citation type="submission" date="2017-11" db="EMBL/GenBank/DDBJ databases">
        <authorList>
            <person name="Lima N.C."/>
            <person name="Parody-Merino A.M."/>
            <person name="Battley P.F."/>
            <person name="Fidler A.E."/>
            <person name="Prosdocimi F."/>
        </authorList>
    </citation>
    <scope>NUCLEOTIDE SEQUENCE [LARGE SCALE GENOMIC DNA]</scope>
</reference>
<dbReference type="AlphaFoldDB" id="A0A2I0T8B6"/>
<protein>
    <submittedName>
        <fullName evidence="3">Run and sh3 domain-containing protein 1</fullName>
    </submittedName>
</protein>
<keyword evidence="4" id="KW-1185">Reference proteome</keyword>
<feature type="region of interest" description="Disordered" evidence="1">
    <location>
        <begin position="327"/>
        <end position="383"/>
    </location>
</feature>
<feature type="region of interest" description="Disordered" evidence="1">
    <location>
        <begin position="626"/>
        <end position="646"/>
    </location>
</feature>
<dbReference type="InterPro" id="IPR004012">
    <property type="entry name" value="Run_dom"/>
</dbReference>
<dbReference type="OrthoDB" id="9884296at2759"/>
<name>A0A2I0T8B6_LIMLA</name>
<gene>
    <name evidence="3" type="ORF">llap_19651</name>
</gene>
<sequence>MLSPKKGLLCNLNHIHLQHVSLGLHLSRHPELQETSASMGGGDQTGCSDCPENCEQVDANSNNPSLKCRCCESHTQQPVTLGLQKQTAQEGFPYLHAEEDVASPCDPPCDLASSSSSSSSSVSSCSDFSLDDSPVSVYCKGFSREESRSPENQPNVILPGDTQSLSDQGRTCDGRDANLNPTALQRSDTLARESPDSLCSSTLIDSQCDETSPSAVPQETTSVCTDLDPNCNSLPNPDAVPPAPPAPGRIKQLELWISHLQKSPGVISVLYSPTAFFALSQGPLPHLADELLLLIQPLSVLTFHLDLLFEHHHLSMDVRPLSRRLESPLSPAHRSAQAVQPSLEGQSGTAGDSLEDEFPPDALGRVAGADGSTRSQSQAAVPGLVPGSEVGAALQQTFQHVLRWGDQLSRTFLGADSSLETPRPEAGPQDAGTGLSGWWGQLSQASRIYAAPSKEKFPFLWWTKLRTAAGDSSASQAARPQPSMNEPRGTELQLLQTKAVPELPGPKPSSHADTSGTSSPEDLIVPAGAGAPTKPVNPAAGENLLAVPPEPCVNRNRTAPSDPEAGGPPGPEKGSWLGRLFGATSPSARSSSPSPDAISARSRRPSSWLSPSARVLAVVVKGLAAEKTHAEEQPQKNSPEPPQAPR</sequence>
<dbReference type="InterPro" id="IPR047343">
    <property type="entry name" value="RUSC1_2"/>
</dbReference>
<dbReference type="EMBL" id="KZ515576">
    <property type="protein sequence ID" value="PKU30045.1"/>
    <property type="molecule type" value="Genomic_DNA"/>
</dbReference>
<feature type="compositionally biased region" description="Polar residues" evidence="1">
    <location>
        <begin position="511"/>
        <end position="520"/>
    </location>
</feature>
<dbReference type="Proteomes" id="UP000233556">
    <property type="component" value="Unassembled WGS sequence"/>
</dbReference>